<accession>A0A679IZ43</accession>
<sequence>MTRNIVSPQRASLILVGCLAAGLGACTSSGPSPKTAVAPAAAPVAAAPAPLPAGSGCGPSIARTQAVVDSDVATGNLNAPVGARFSSDLARAAEACAAGREREAIGLLAAAKSRYGYP</sequence>
<proteinExistence type="predicted"/>
<organism evidence="2">
    <name type="scientific">Methylobacterium bullatum</name>
    <dbReference type="NCBI Taxonomy" id="570505"/>
    <lineage>
        <taxon>Bacteria</taxon>
        <taxon>Pseudomonadati</taxon>
        <taxon>Pseudomonadota</taxon>
        <taxon>Alphaproteobacteria</taxon>
        <taxon>Hyphomicrobiales</taxon>
        <taxon>Methylobacteriaceae</taxon>
        <taxon>Methylobacterium</taxon>
    </lineage>
</organism>
<dbReference type="EMBL" id="LR743504">
    <property type="protein sequence ID" value="CAA2101554.1"/>
    <property type="molecule type" value="Genomic_DNA"/>
</dbReference>
<protein>
    <submittedName>
        <fullName evidence="2">Uncharacterized protein</fullName>
    </submittedName>
</protein>
<feature type="chain" id="PRO_5025453049" evidence="1">
    <location>
        <begin position="21"/>
        <end position="118"/>
    </location>
</feature>
<keyword evidence="1" id="KW-0732">Signal</keyword>
<dbReference type="AlphaFoldDB" id="A0A679IZ43"/>
<evidence type="ECO:0000256" key="1">
    <source>
        <dbReference type="SAM" id="SignalP"/>
    </source>
</evidence>
<reference evidence="2" key="1">
    <citation type="submission" date="2019-12" db="EMBL/GenBank/DDBJ databases">
        <authorList>
            <person name="Cremers G."/>
        </authorList>
    </citation>
    <scope>NUCLEOTIDE SEQUENCE</scope>
    <source>
        <strain evidence="2">Mbul1</strain>
    </source>
</reference>
<feature type="signal peptide" evidence="1">
    <location>
        <begin position="1"/>
        <end position="20"/>
    </location>
</feature>
<name>A0A679IZ43_9HYPH</name>
<dbReference type="PROSITE" id="PS51257">
    <property type="entry name" value="PROKAR_LIPOPROTEIN"/>
    <property type="match status" value="1"/>
</dbReference>
<evidence type="ECO:0000313" key="2">
    <source>
        <dbReference type="EMBL" id="CAA2101554.1"/>
    </source>
</evidence>
<gene>
    <name evidence="2" type="ORF">MBUL_01234</name>
</gene>